<sequence>MCCAAMDSYENIFFSQEAYPSIDFTLLDRPATSTTSAPHSTAALLPDLHSADSPFPSFELLNQNGVYSLGGLRVADEAHLREHGDFRPPELQEFHARHKERLLQLRSASMQGRNVGDINLGLPLTHRQLPLESHSPVSNVNLSSNRPLEQSQMQMLSSRNETAGEVHDFFEQTQITEEQGTPVSGGLPHLSQAWPGVNSRDDETQMGYHMAYKAEASNARDWIGNRWGYPELSNHLSSQSGSLVSSQPANDEASLKVTHSFLPVGQQSMESRQFSNKGLSLQNVQSSPNPTVIRTQPRNQPLDFEGLFADSTTHFETGNASSVQKERVDESSLVGQNVLYNHVQNMKLACQNHEVMPQERPPQNYNRLGGQISTKANLEGAFEQQPGMETGQYMQQHVLYQQYIQEMHRQQQLLQLERHSQRSRQEQLQFFWAAQNKGFATQFSQEQNLPKVGAECWQFPHQPQFYQPQNTSGNVHWPVITSSSMLGEINNHSLGPPCMSLQQLAPRASTLNSSVVDCSSNDRRDDRTVVSEIPLPNAQVGVDYCSGGIAKHAIGGPLLNMQGPYDPNTEPSTHPGVSLGRKSSYNNFQIVKLQPFDKFSFGQITQEAGFQSVDNAKNTNSYYEEDFQSSSRLVDYPIRQQQNWAGVSDREEQAQVTFCPQSSPEDATQSSMRRSDVEKQEMYQKSNSPQSGSESLLRNQSKFSGTHQCLEHGRIHSLNEASLRQQGRWNALGMQHQSPQHREAMDSANMEVGQRSWSNLLLHDTQFQSGSSHQTGLDVNQQVVWNNASLQNGSPLSGSTLHLSTDLDGRHPMVDSDPPHSSQVVIKTGVDSQLSESRLSQEQGSLQTGSSFLAHAGSAEMLHDNCKTHSFQQANDQSGNSLQAFWELEEKLDEDLPYQQLLQRAIEDDGPFQLTEMDWQHQPRSWDQTLQHGLHDQAIFPSNQCMSRESKAEITQERDSISQSTQIYSKFDSHVRNSEEYFASTGISQSHAGGLEGRPQIVQVADRMQAETFQLPRNVVAKKIMGQVDSRVPRYGSDVGTNLDTSGVDVRSKEKMQILQNNHLVGNSDYVSQELASKLWASQNVMGMQEFSPQLWSLPISNAGDNNSGMKKDGSVISNVGQRGNKVDFAQQDLHDDREKLLNVKHSVLESLQKDRYTNCTMDSNAKLQRRLHSPNFSDSIGGSTAPRLSLISSNLVSSWYTPEVTSTESMNVDELIESEAEVQQLSTQQNGQKSITRTQANYVVDPSQIKEKTSSMRTEITPEANPFRHVLGNGPDDTLPPADSLVSSSYLSASRNTLQLLNKPDLAETMSPPTEVNQQHHTSASQSESGSIGHNVPLSENHQKQPMSPQHFGLRLGPPAHPVPSTGNGRSSAVSRFWNADDETTWPGNEGQGHGLPVSLRTRASESGEVRLAQKDLSAETSTLDFTRVFQPMTVTTGSSLQSSKLTNELQNPELLPSHFAVQFSSGSIAHRLPYLGSANHRSSYDFTSGKSCVDESIVVNRAGVSPSSNLESNPESTSISVARQDDPVSQKKTDAVAMHQPKLSNHTSFSKLPDNCKNSISGQRQSLREDRPFPGVFESFCAPVPRREDRLQINLLHETNNQLATKVESPMNSESGSHLGPRKNSMTPGHTTLTGHASRLDKNSTDNMASDYSRGNAFSGSVAQSEAVEEVHLSASQRHTRVSAIQTNPSSVYNHAHSIQSEMQTKMLRQAHLRSLLGQTPASKVQHYINSQSKNLIQRPSNVAQKVSDSHTTSPVELAAMQQSSNGESPDEEGKTLGIIEGQNNLKCSNQHAHHPFGPDTQDSRPQVASAARVRQLEHSFPTSMLTPLQGPQSGPTLFSNQCLVTGASFIHDKVESQAHSQLPSCSLTKDSYESVQGHSQRRIHATGALPSGCSEKTQNSSSIKKQARMLSSSSLAWSGYSAEQSGIKLQPSESVDLRFDSSTNKGPNVTADNQINSSIKEGQNFEAAKPSADLQGSSSKPAKTISSLPLKRRKEGPPLMPWHMTIAQSTTSLPTTSGAELQWAAAVNRLPEKGDEGVDLRDKNLQFAYRAKQRLRLTTQLMQTVVAPAPAALMQSSSVEGRESATFTVAKVVLGDACGLAGGRRRQNDKPSRMDICGGCNFADLLSKQQKVFAGTSLRLEAATKLMDEFKARVKRLDNCLSRLESLPSASEIMTEVQQLDKLYITNRLVDRHFDEFVIEETDSLSGGKAISVVSHGAQKVFPRRYVTAVPMPSKLPDGTHLISL</sequence>
<organism evidence="1 2">
    <name type="scientific">Diphasiastrum complanatum</name>
    <name type="common">Issler's clubmoss</name>
    <name type="synonym">Lycopodium complanatum</name>
    <dbReference type="NCBI Taxonomy" id="34168"/>
    <lineage>
        <taxon>Eukaryota</taxon>
        <taxon>Viridiplantae</taxon>
        <taxon>Streptophyta</taxon>
        <taxon>Embryophyta</taxon>
        <taxon>Tracheophyta</taxon>
        <taxon>Lycopodiopsida</taxon>
        <taxon>Lycopodiales</taxon>
        <taxon>Lycopodiaceae</taxon>
        <taxon>Lycopodioideae</taxon>
        <taxon>Diphasiastrum</taxon>
    </lineage>
</organism>
<dbReference type="Proteomes" id="UP001162992">
    <property type="component" value="Chromosome 1"/>
</dbReference>
<comment type="caution">
    <text evidence="1">The sequence shown here is derived from an EMBL/GenBank/DDBJ whole genome shotgun (WGS) entry which is preliminary data.</text>
</comment>
<protein>
    <submittedName>
        <fullName evidence="1">Uncharacterized protein</fullName>
    </submittedName>
</protein>
<proteinExistence type="predicted"/>
<name>A0ACC2EM58_DIPCM</name>
<dbReference type="EMBL" id="CM055092">
    <property type="protein sequence ID" value="KAJ7567643.1"/>
    <property type="molecule type" value="Genomic_DNA"/>
</dbReference>
<evidence type="ECO:0000313" key="1">
    <source>
        <dbReference type="EMBL" id="KAJ7567643.1"/>
    </source>
</evidence>
<gene>
    <name evidence="1" type="ORF">O6H91_01G000300</name>
</gene>
<keyword evidence="2" id="KW-1185">Reference proteome</keyword>
<evidence type="ECO:0000313" key="2">
    <source>
        <dbReference type="Proteomes" id="UP001162992"/>
    </source>
</evidence>
<reference evidence="2" key="1">
    <citation type="journal article" date="2024" name="Proc. Natl. Acad. Sci. U.S.A.">
        <title>Extraordinary preservation of gene collinearity over three hundred million years revealed in homosporous lycophytes.</title>
        <authorList>
            <person name="Li C."/>
            <person name="Wickell D."/>
            <person name="Kuo L.Y."/>
            <person name="Chen X."/>
            <person name="Nie B."/>
            <person name="Liao X."/>
            <person name="Peng D."/>
            <person name="Ji J."/>
            <person name="Jenkins J."/>
            <person name="Williams M."/>
            <person name="Shu S."/>
            <person name="Plott C."/>
            <person name="Barry K."/>
            <person name="Rajasekar S."/>
            <person name="Grimwood J."/>
            <person name="Han X."/>
            <person name="Sun S."/>
            <person name="Hou Z."/>
            <person name="He W."/>
            <person name="Dai G."/>
            <person name="Sun C."/>
            <person name="Schmutz J."/>
            <person name="Leebens-Mack J.H."/>
            <person name="Li F.W."/>
            <person name="Wang L."/>
        </authorList>
    </citation>
    <scope>NUCLEOTIDE SEQUENCE [LARGE SCALE GENOMIC DNA]</scope>
    <source>
        <strain evidence="2">cv. PW_Plant_1</strain>
    </source>
</reference>
<accession>A0ACC2EM58</accession>